<dbReference type="SUPFAM" id="SSF143865">
    <property type="entry name" value="CorA soluble domain-like"/>
    <property type="match status" value="1"/>
</dbReference>
<name>A0ABU7SPB3_9ACTN</name>
<feature type="transmembrane region" description="Helical" evidence="9">
    <location>
        <begin position="317"/>
        <end position="335"/>
    </location>
</feature>
<comment type="subcellular location">
    <subcellularLocation>
        <location evidence="1">Cell membrane</location>
        <topology evidence="1">Multi-pass membrane protein</topology>
    </subcellularLocation>
</comment>
<evidence type="ECO:0000256" key="2">
    <source>
        <dbReference type="ARBA" id="ARBA00009765"/>
    </source>
</evidence>
<proteinExistence type="inferred from homology"/>
<accession>A0ABU7SPB3</accession>
<dbReference type="PANTHER" id="PTHR46494">
    <property type="entry name" value="CORA FAMILY METAL ION TRANSPORTER (EUROFUNG)"/>
    <property type="match status" value="1"/>
</dbReference>
<protein>
    <submittedName>
        <fullName evidence="10">Magnesium transporter CorA family protein</fullName>
    </submittedName>
</protein>
<gene>
    <name evidence="10" type="ORF">V1634_33800</name>
</gene>
<dbReference type="InterPro" id="IPR002523">
    <property type="entry name" value="MgTranspt_CorA/ZnTranspt_ZntB"/>
</dbReference>
<evidence type="ECO:0000256" key="4">
    <source>
        <dbReference type="ARBA" id="ARBA00022475"/>
    </source>
</evidence>
<evidence type="ECO:0000256" key="5">
    <source>
        <dbReference type="ARBA" id="ARBA00022692"/>
    </source>
</evidence>
<evidence type="ECO:0000256" key="8">
    <source>
        <dbReference type="SAM" id="MobiDB-lite"/>
    </source>
</evidence>
<feature type="compositionally biased region" description="Basic and acidic residues" evidence="8">
    <location>
        <begin position="186"/>
        <end position="195"/>
    </location>
</feature>
<dbReference type="CDD" id="cd12822">
    <property type="entry name" value="TmCorA-like"/>
    <property type="match status" value="1"/>
</dbReference>
<sequence length="373" mass="41782">MSNTRMYRDGALVDQGFPAREVGERLAADDRVVIWLDVCGPTEDDLRLLAEELGMHQLALEDVVQQAQRAKLDRYDTHLFLNTYMVRLDAAGGLTDDEVSAFIKPRALVTVRYTDRFDLRQLLARWDESAELAPHGVAFLLYGLLDTLIDGHFSAVQQLDATLERVQAAMFKDGRGAQAAGDGQGGDDRVADGGDSRAGSTRGRKSRGAGDRGAGGRGGDAIREMDRNQVQERIFLARRDLVRLRQVTLPMREVVNALIRPTMHTVDQEMLPYYQDLYDHVLRVIEWSESLRDLNTTMLETNLMLQNNQLNLIVKQVTAWAAVIAVPTAVTGFFGQNLAFPWRHTPAEFIISLIVTLGLAVALYVVFRRKSWI</sequence>
<dbReference type="Proteomes" id="UP001339911">
    <property type="component" value="Unassembled WGS sequence"/>
</dbReference>
<evidence type="ECO:0000313" key="11">
    <source>
        <dbReference type="Proteomes" id="UP001339911"/>
    </source>
</evidence>
<dbReference type="InterPro" id="IPR045863">
    <property type="entry name" value="CorA_TM1_TM2"/>
</dbReference>
<keyword evidence="11" id="KW-1185">Reference proteome</keyword>
<dbReference type="Pfam" id="PF01544">
    <property type="entry name" value="CorA"/>
    <property type="match status" value="2"/>
</dbReference>
<evidence type="ECO:0000256" key="6">
    <source>
        <dbReference type="ARBA" id="ARBA00022989"/>
    </source>
</evidence>
<feature type="transmembrane region" description="Helical" evidence="9">
    <location>
        <begin position="347"/>
        <end position="367"/>
    </location>
</feature>
<evidence type="ECO:0000256" key="3">
    <source>
        <dbReference type="ARBA" id="ARBA00022448"/>
    </source>
</evidence>
<comment type="similarity">
    <text evidence="2">Belongs to the CorA metal ion transporter (MIT) (TC 1.A.35) family.</text>
</comment>
<dbReference type="PANTHER" id="PTHR46494:SF1">
    <property type="entry name" value="CORA FAMILY METAL ION TRANSPORTER (EUROFUNG)"/>
    <property type="match status" value="1"/>
</dbReference>
<evidence type="ECO:0000256" key="9">
    <source>
        <dbReference type="SAM" id="Phobius"/>
    </source>
</evidence>
<evidence type="ECO:0000256" key="1">
    <source>
        <dbReference type="ARBA" id="ARBA00004651"/>
    </source>
</evidence>
<dbReference type="RefSeq" id="WP_331211706.1">
    <property type="nucleotide sequence ID" value="NZ_JAZGQL010000038.1"/>
</dbReference>
<keyword evidence="6 9" id="KW-1133">Transmembrane helix</keyword>
<dbReference type="InterPro" id="IPR045861">
    <property type="entry name" value="CorA_cytoplasmic_dom"/>
</dbReference>
<keyword evidence="7 9" id="KW-0472">Membrane</keyword>
<keyword evidence="3" id="KW-0813">Transport</keyword>
<keyword evidence="5 9" id="KW-0812">Transmembrane</keyword>
<keyword evidence="4" id="KW-1003">Cell membrane</keyword>
<dbReference type="Gene3D" id="1.20.58.340">
    <property type="entry name" value="Magnesium transport protein CorA, transmembrane region"/>
    <property type="match status" value="2"/>
</dbReference>
<dbReference type="Gene3D" id="3.30.460.20">
    <property type="entry name" value="CorA soluble domain-like"/>
    <property type="match status" value="1"/>
</dbReference>
<comment type="caution">
    <text evidence="10">The sequence shown here is derived from an EMBL/GenBank/DDBJ whole genome shotgun (WGS) entry which is preliminary data.</text>
</comment>
<dbReference type="EMBL" id="JAZGQL010000038">
    <property type="protein sequence ID" value="MEE6311814.1"/>
    <property type="molecule type" value="Genomic_DNA"/>
</dbReference>
<evidence type="ECO:0000256" key="7">
    <source>
        <dbReference type="ARBA" id="ARBA00023136"/>
    </source>
</evidence>
<dbReference type="SUPFAM" id="SSF144083">
    <property type="entry name" value="Magnesium transport protein CorA, transmembrane region"/>
    <property type="match status" value="1"/>
</dbReference>
<organism evidence="10 11">
    <name type="scientific">Plantactinospora veratri</name>
    <dbReference type="NCBI Taxonomy" id="1436122"/>
    <lineage>
        <taxon>Bacteria</taxon>
        <taxon>Bacillati</taxon>
        <taxon>Actinomycetota</taxon>
        <taxon>Actinomycetes</taxon>
        <taxon>Micromonosporales</taxon>
        <taxon>Micromonosporaceae</taxon>
        <taxon>Plantactinospora</taxon>
    </lineage>
</organism>
<evidence type="ECO:0000313" key="10">
    <source>
        <dbReference type="EMBL" id="MEE6311814.1"/>
    </source>
</evidence>
<reference evidence="10 11" key="1">
    <citation type="submission" date="2024-01" db="EMBL/GenBank/DDBJ databases">
        <title>Genome insights into Plantactinospora veratri sp. nov.</title>
        <authorList>
            <person name="Wang L."/>
        </authorList>
    </citation>
    <scope>NUCLEOTIDE SEQUENCE [LARGE SCALE GENOMIC DNA]</scope>
    <source>
        <strain evidence="10 11">NEAU-FHS4</strain>
    </source>
</reference>
<feature type="region of interest" description="Disordered" evidence="8">
    <location>
        <begin position="175"/>
        <end position="221"/>
    </location>
</feature>